<keyword evidence="2 3" id="KW-0378">Hydrolase</keyword>
<keyword evidence="1 3" id="KW-0554">One-carbon metabolism</keyword>
<evidence type="ECO:0000256" key="3">
    <source>
        <dbReference type="HAMAP-Rule" id="MF_01927"/>
    </source>
</evidence>
<evidence type="ECO:0000313" key="6">
    <source>
        <dbReference type="EMBL" id="SFP51507.1"/>
    </source>
</evidence>
<proteinExistence type="inferred from homology"/>
<dbReference type="STRING" id="223786.SAMN05216234_12325"/>
<sequence length="280" mass="32248">MTKYYRVLIDCKDEKGLVYKISKTFYDFGLNVENNREFVDAQNGKFFMRSEVSGKFDPDALKKELENYLPNKANIRLIEPRPKRIVLMATKESHCLGDILIRHEANELEAEILGVISNYDSLRSLVEKFDIPYVCVSHEGLQRAEHEAKILEALEQFGDIDYIVLAKYMRILTPEFVSAYEERIINIHHSFLPAFIGANPYKQAYDRGVKIIGATAHFVNNNLDEGPIIAQDTIPINHTMDWKQMQRAGRDVEKIVLSKALKLALEDKIFVYANKTVIFD</sequence>
<dbReference type="InterPro" id="IPR041729">
    <property type="entry name" value="Formyl-FH4-Hydrolase_C"/>
</dbReference>
<dbReference type="NCBIfam" id="NF004684">
    <property type="entry name" value="PRK06027.1"/>
    <property type="match status" value="1"/>
</dbReference>
<dbReference type="PIRSF" id="PIRSF036480">
    <property type="entry name" value="FormyFH4_hydr"/>
    <property type="match status" value="1"/>
</dbReference>
<evidence type="ECO:0000256" key="4">
    <source>
        <dbReference type="NCBIfam" id="TIGR00655"/>
    </source>
</evidence>
<dbReference type="NCBIfam" id="TIGR00655">
    <property type="entry name" value="PurU"/>
    <property type="match status" value="1"/>
</dbReference>
<dbReference type="InterPro" id="IPR004810">
    <property type="entry name" value="PurU"/>
</dbReference>
<organism evidence="6 7">
    <name type="scientific">Hydrogenimonas thermophila</name>
    <dbReference type="NCBI Taxonomy" id="223786"/>
    <lineage>
        <taxon>Bacteria</taxon>
        <taxon>Pseudomonadati</taxon>
        <taxon>Campylobacterota</taxon>
        <taxon>Epsilonproteobacteria</taxon>
        <taxon>Campylobacterales</taxon>
        <taxon>Hydrogenimonadaceae</taxon>
        <taxon>Hydrogenimonas</taxon>
    </lineage>
</organism>
<dbReference type="OrthoDB" id="9806170at2"/>
<dbReference type="EC" id="3.5.1.10" evidence="3 4"/>
<dbReference type="PRINTS" id="PR01575">
    <property type="entry name" value="FFH4HYDRLASE"/>
</dbReference>
<dbReference type="CDD" id="cd04875">
    <property type="entry name" value="ACT_F4HF-DF"/>
    <property type="match status" value="1"/>
</dbReference>
<dbReference type="PANTHER" id="PTHR42706:SF1">
    <property type="entry name" value="FORMYLTETRAHYDROFOLATE DEFORMYLASE 2, MITOCHONDRIAL"/>
    <property type="match status" value="1"/>
</dbReference>
<comment type="similarity">
    <text evidence="3">Belongs to the PurU family.</text>
</comment>
<dbReference type="InterPro" id="IPR044074">
    <property type="entry name" value="PurU_ACT"/>
</dbReference>
<dbReference type="Gene3D" id="3.40.50.170">
    <property type="entry name" value="Formyl transferase, N-terminal domain"/>
    <property type="match status" value="1"/>
</dbReference>
<dbReference type="Pfam" id="PF00551">
    <property type="entry name" value="Formyl_trans_N"/>
    <property type="match status" value="1"/>
</dbReference>
<dbReference type="GO" id="GO:0006730">
    <property type="term" value="P:one-carbon metabolic process"/>
    <property type="evidence" value="ECO:0007669"/>
    <property type="project" value="UniProtKB-KW"/>
</dbReference>
<dbReference type="GO" id="GO:0006189">
    <property type="term" value="P:'de novo' IMP biosynthetic process"/>
    <property type="evidence" value="ECO:0007669"/>
    <property type="project" value="UniProtKB-UniRule"/>
</dbReference>
<dbReference type="Gene3D" id="3.30.70.260">
    <property type="match status" value="1"/>
</dbReference>
<dbReference type="SUPFAM" id="SSF55021">
    <property type="entry name" value="ACT-like"/>
    <property type="match status" value="1"/>
</dbReference>
<accession>A0A1I5QZI2</accession>
<dbReference type="UniPathway" id="UPA00074">
    <property type="reaction ID" value="UER00170"/>
</dbReference>
<dbReference type="Proteomes" id="UP000199227">
    <property type="component" value="Unassembled WGS sequence"/>
</dbReference>
<feature type="domain" description="ACT" evidence="5">
    <location>
        <begin position="6"/>
        <end position="83"/>
    </location>
</feature>
<comment type="function">
    <text evidence="3">Catalyzes the hydrolysis of 10-formyltetrahydrofolate (formyl-FH4) to formate and tetrahydrofolate (FH4).</text>
</comment>
<dbReference type="InterPro" id="IPR002912">
    <property type="entry name" value="ACT_dom"/>
</dbReference>
<dbReference type="SUPFAM" id="SSF53328">
    <property type="entry name" value="Formyltransferase"/>
    <property type="match status" value="1"/>
</dbReference>
<name>A0A1I5QZI2_9BACT</name>
<evidence type="ECO:0000259" key="5">
    <source>
        <dbReference type="PROSITE" id="PS51671"/>
    </source>
</evidence>
<dbReference type="InterPro" id="IPR036477">
    <property type="entry name" value="Formyl_transf_N_sf"/>
</dbReference>
<dbReference type="RefSeq" id="WP_092912767.1">
    <property type="nucleotide sequence ID" value="NZ_CP136592.1"/>
</dbReference>
<dbReference type="AlphaFoldDB" id="A0A1I5QZI2"/>
<evidence type="ECO:0000256" key="2">
    <source>
        <dbReference type="ARBA" id="ARBA00022801"/>
    </source>
</evidence>
<feature type="active site" evidence="3">
    <location>
        <position position="224"/>
    </location>
</feature>
<dbReference type="PROSITE" id="PS51671">
    <property type="entry name" value="ACT"/>
    <property type="match status" value="1"/>
</dbReference>
<dbReference type="Pfam" id="PF01842">
    <property type="entry name" value="ACT"/>
    <property type="match status" value="1"/>
</dbReference>
<reference evidence="6 7" key="1">
    <citation type="submission" date="2016-10" db="EMBL/GenBank/DDBJ databases">
        <authorList>
            <person name="de Groot N.N."/>
        </authorList>
    </citation>
    <scope>NUCLEOTIDE SEQUENCE [LARGE SCALE GENOMIC DNA]</scope>
    <source>
        <strain evidence="6 7">EP1-55-1</strain>
    </source>
</reference>
<dbReference type="PANTHER" id="PTHR42706">
    <property type="entry name" value="FORMYLTETRAHYDROFOLATE DEFORMYLASE"/>
    <property type="match status" value="1"/>
</dbReference>
<evidence type="ECO:0000313" key="7">
    <source>
        <dbReference type="Proteomes" id="UP000199227"/>
    </source>
</evidence>
<dbReference type="CDD" id="cd08648">
    <property type="entry name" value="FMT_core_Formyl-FH4-Hydrolase_C"/>
    <property type="match status" value="1"/>
</dbReference>
<keyword evidence="7" id="KW-1185">Reference proteome</keyword>
<comment type="catalytic activity">
    <reaction evidence="3">
        <text>(6R)-10-formyltetrahydrofolate + H2O = (6S)-5,6,7,8-tetrahydrofolate + formate + H(+)</text>
        <dbReference type="Rhea" id="RHEA:19833"/>
        <dbReference type="ChEBI" id="CHEBI:15377"/>
        <dbReference type="ChEBI" id="CHEBI:15378"/>
        <dbReference type="ChEBI" id="CHEBI:15740"/>
        <dbReference type="ChEBI" id="CHEBI:57453"/>
        <dbReference type="ChEBI" id="CHEBI:195366"/>
        <dbReference type="EC" id="3.5.1.10"/>
    </reaction>
</comment>
<gene>
    <name evidence="3" type="primary">purU</name>
    <name evidence="6" type="ORF">SAMN05216234_12325</name>
</gene>
<dbReference type="EMBL" id="FOXB01000023">
    <property type="protein sequence ID" value="SFP51507.1"/>
    <property type="molecule type" value="Genomic_DNA"/>
</dbReference>
<comment type="pathway">
    <text evidence="3">Purine metabolism; IMP biosynthesis via de novo pathway; formate from 10-formyl-5,6,7,8-tetrahydrofolate: step 1/1.</text>
</comment>
<dbReference type="GO" id="GO:0008864">
    <property type="term" value="F:formyltetrahydrofolate deformylase activity"/>
    <property type="evidence" value="ECO:0007669"/>
    <property type="project" value="UniProtKB-UniRule"/>
</dbReference>
<protein>
    <recommendedName>
        <fullName evidence="3 4">Formyltetrahydrofolate deformylase</fullName>
        <ecNumber evidence="3 4">3.5.1.10</ecNumber>
    </recommendedName>
    <alternativeName>
        <fullName evidence="3">Formyl-FH(4) hydrolase</fullName>
    </alternativeName>
</protein>
<dbReference type="InterPro" id="IPR045865">
    <property type="entry name" value="ACT-like_dom_sf"/>
</dbReference>
<dbReference type="InterPro" id="IPR002376">
    <property type="entry name" value="Formyl_transf_N"/>
</dbReference>
<keyword evidence="3" id="KW-0658">Purine biosynthesis</keyword>
<dbReference type="HAMAP" id="MF_01927">
    <property type="entry name" value="PurU"/>
    <property type="match status" value="1"/>
</dbReference>
<evidence type="ECO:0000256" key="1">
    <source>
        <dbReference type="ARBA" id="ARBA00022563"/>
    </source>
</evidence>